<keyword evidence="1" id="KW-1133">Transmembrane helix</keyword>
<keyword evidence="1" id="KW-0472">Membrane</keyword>
<keyword evidence="1" id="KW-0812">Transmembrane</keyword>
<feature type="transmembrane region" description="Helical" evidence="1">
    <location>
        <begin position="21"/>
        <end position="38"/>
    </location>
</feature>
<feature type="transmembrane region" description="Helical" evidence="1">
    <location>
        <begin position="128"/>
        <end position="147"/>
    </location>
</feature>
<name>A0ABN6L377_9PROT</name>
<reference evidence="2" key="1">
    <citation type="submission" date="2021-10" db="EMBL/GenBank/DDBJ databases">
        <title>Genome Sequence of The Candidatus Hydrogeosomobacter endosymbioticus, an Intracellular Bacterial Symbiont of the Anaerobic Ciliate GW7.</title>
        <authorList>
            <person name="Shiohama Y."/>
            <person name="Shinzato N."/>
        </authorList>
    </citation>
    <scope>NUCLEOTIDE SEQUENCE [LARGE SCALE GENOMIC DNA]</scope>
    <source>
        <strain evidence="2">200920</strain>
    </source>
</reference>
<organism evidence="2 3">
    <name type="scientific">Candidatus Hydrogenosomobacter endosymbioticus</name>
    <dbReference type="NCBI Taxonomy" id="2558174"/>
    <lineage>
        <taxon>Bacteria</taxon>
        <taxon>Pseudomonadati</taxon>
        <taxon>Pseudomonadota</taxon>
        <taxon>Alphaproteobacteria</taxon>
        <taxon>Holosporales</taxon>
        <taxon>Holosporaceae</taxon>
        <taxon>Candidatus Hydrogenosomobacter</taxon>
    </lineage>
</organism>
<dbReference type="Proteomes" id="UP001320209">
    <property type="component" value="Chromosome"/>
</dbReference>
<feature type="transmembrane region" description="Helical" evidence="1">
    <location>
        <begin position="225"/>
        <end position="242"/>
    </location>
</feature>
<accession>A0ABN6L377</accession>
<feature type="transmembrane region" description="Helical" evidence="1">
    <location>
        <begin position="278"/>
        <end position="300"/>
    </location>
</feature>
<feature type="transmembrane region" description="Helical" evidence="1">
    <location>
        <begin position="74"/>
        <end position="95"/>
    </location>
</feature>
<sequence length="511" mass="58425">MVMLFYAMDEYDCAGQNGMWFVRKALVPVLAISFAALLAFTARIPQACAQVAATVLMIVAFSRRRTICRNFVSAAIFLFFVGAMTLCYIGFNWSIVRQLPRLYEVASLQELYEIEVVFRRFIDMSFSAALRTRALILLIPFALLFMFSAKKVKNFRNAVAIFSVLSAVFILFIVLQNAWRTFDSYVLHQVTVNSMVFVIYLGLTILSVAYFFMFSERKGALRSRVIASAVAVSASFMFAIGSSLSFHALVASALGLFSMPFLIMLLDSTKRFSFANWYTIMVTVLFFAVESSYILSLHVIRACHTSKLFLQTHQSQSKYLRHINIEENFVTPIDNFINALHKIGFNFKSDRVFVFPFASGFLAASGVKALGCVWNADARTNYLWRGIDDCNCAFLDIDRKDESIRNVYILLLSEKACDYGTESANSCFDRFCRHASNMKVKSIFSDEREYRKAQDGLIDTKNLPKEFKLLLRMLRAKKDLSAMYIGDMFFYNTLRDVRDIWLIGPYELQMK</sequence>
<feature type="transmembrane region" description="Helical" evidence="1">
    <location>
        <begin position="159"/>
        <end position="179"/>
    </location>
</feature>
<feature type="transmembrane region" description="Helical" evidence="1">
    <location>
        <begin position="248"/>
        <end position="266"/>
    </location>
</feature>
<proteinExistence type="predicted"/>
<evidence type="ECO:0000313" key="3">
    <source>
        <dbReference type="Proteomes" id="UP001320209"/>
    </source>
</evidence>
<evidence type="ECO:0000256" key="1">
    <source>
        <dbReference type="SAM" id="Phobius"/>
    </source>
</evidence>
<gene>
    <name evidence="2" type="ORF">HYD_4700</name>
</gene>
<protein>
    <submittedName>
        <fullName evidence="2">Uncharacterized protein</fullName>
    </submittedName>
</protein>
<feature type="transmembrane region" description="Helical" evidence="1">
    <location>
        <begin position="191"/>
        <end position="213"/>
    </location>
</feature>
<evidence type="ECO:0000313" key="2">
    <source>
        <dbReference type="EMBL" id="BDB96337.1"/>
    </source>
</evidence>
<keyword evidence="3" id="KW-1185">Reference proteome</keyword>
<dbReference type="EMBL" id="AP025225">
    <property type="protein sequence ID" value="BDB96337.1"/>
    <property type="molecule type" value="Genomic_DNA"/>
</dbReference>